<dbReference type="Proteomes" id="UP000193427">
    <property type="component" value="Chromosome"/>
</dbReference>
<keyword evidence="7" id="KW-1185">Reference proteome</keyword>
<evidence type="ECO:0000313" key="6">
    <source>
        <dbReference type="EMBL" id="ARN22572.1"/>
    </source>
</evidence>
<dbReference type="EMBL" id="CP015118">
    <property type="protein sequence ID" value="ARN22572.1"/>
    <property type="molecule type" value="Genomic_DNA"/>
</dbReference>
<keyword evidence="2" id="KW-1003">Cell membrane</keyword>
<reference evidence="6 7" key="1">
    <citation type="submission" date="2016-04" db="EMBL/GenBank/DDBJ databases">
        <title>Complete genome sequence of natural rubber-degrading, novel Gram-negative bacterium, Rhizobacter gummiphilus strain NS21.</title>
        <authorList>
            <person name="Tabata M."/>
            <person name="Kasai D."/>
            <person name="Fukuda M."/>
        </authorList>
    </citation>
    <scope>NUCLEOTIDE SEQUENCE [LARGE SCALE GENOMIC DNA]</scope>
    <source>
        <strain evidence="6 7">NS21</strain>
    </source>
</reference>
<evidence type="ECO:0000256" key="2">
    <source>
        <dbReference type="ARBA" id="ARBA00022475"/>
    </source>
</evidence>
<keyword evidence="4" id="KW-1133">Transmembrane helix</keyword>
<keyword evidence="5" id="KW-0472">Membrane</keyword>
<evidence type="ECO:0000256" key="4">
    <source>
        <dbReference type="ARBA" id="ARBA00022989"/>
    </source>
</evidence>
<accession>A0A1W6LE79</accession>
<evidence type="ECO:0000256" key="3">
    <source>
        <dbReference type="ARBA" id="ARBA00022692"/>
    </source>
</evidence>
<evidence type="ECO:0000256" key="1">
    <source>
        <dbReference type="ARBA" id="ARBA00004651"/>
    </source>
</evidence>
<dbReference type="STRING" id="946333.A4W93_23155"/>
<evidence type="ECO:0000313" key="7">
    <source>
        <dbReference type="Proteomes" id="UP000193427"/>
    </source>
</evidence>
<organism evidence="6 7">
    <name type="scientific">Piscinibacter gummiphilus</name>
    <dbReference type="NCBI Taxonomy" id="946333"/>
    <lineage>
        <taxon>Bacteria</taxon>
        <taxon>Pseudomonadati</taxon>
        <taxon>Pseudomonadota</taxon>
        <taxon>Betaproteobacteria</taxon>
        <taxon>Burkholderiales</taxon>
        <taxon>Sphaerotilaceae</taxon>
        <taxon>Piscinibacter</taxon>
    </lineage>
</organism>
<protein>
    <submittedName>
        <fullName evidence="6">Uncharacterized protein</fullName>
    </submittedName>
</protein>
<dbReference type="Pfam" id="PF13440">
    <property type="entry name" value="Polysacc_synt_3"/>
    <property type="match status" value="1"/>
</dbReference>
<keyword evidence="3" id="KW-0812">Transmembrane</keyword>
<dbReference type="InterPro" id="IPR050833">
    <property type="entry name" value="Poly_Biosynth_Transport"/>
</dbReference>
<dbReference type="PANTHER" id="PTHR30250:SF26">
    <property type="entry name" value="PSMA PROTEIN"/>
    <property type="match status" value="1"/>
</dbReference>
<dbReference type="AlphaFoldDB" id="A0A1W6LE79"/>
<dbReference type="KEGG" id="rgu:A4W93_23155"/>
<dbReference type="GO" id="GO:0005886">
    <property type="term" value="C:plasma membrane"/>
    <property type="evidence" value="ECO:0007669"/>
    <property type="project" value="UniProtKB-SubCell"/>
</dbReference>
<evidence type="ECO:0000256" key="5">
    <source>
        <dbReference type="ARBA" id="ARBA00023136"/>
    </source>
</evidence>
<dbReference type="PANTHER" id="PTHR30250">
    <property type="entry name" value="PST FAMILY PREDICTED COLANIC ACID TRANSPORTER"/>
    <property type="match status" value="1"/>
</dbReference>
<name>A0A1W6LE79_9BURK</name>
<comment type="subcellular location">
    <subcellularLocation>
        <location evidence="1">Cell membrane</location>
        <topology evidence="1">Multi-pass membrane protein</topology>
    </subcellularLocation>
</comment>
<proteinExistence type="predicted"/>
<sequence>MSTPTVPLPSAFANVAAKARKIGKAFASNAAGTVLGQLVQLVAIPLQLHHLGAAQFGLLVLFNSLVAAGSLTDGGIGPTVLRFVARAHHLPRALEHVVASSFTVILMISVAVAALAVGGTWAWVEWHGTGPVAGTVDPLLLSALLAAAVASSMISWLGLNTLRGLRHYGVFAMCESIQRVVLPLVCTGIAIVTHDVGAVLIALCAWTAVSAVVTLAIAVRRARIRLHVTTNLRYFRRHMFAFSRWVWAQSIFSYAGTQADRLIVAGAMSLSALGIYAVALSAANALSAALTAGAAFLMPEAASRLSDRAWLAKAFMRYTLLFSAVSAGIVVAFTPVAHLALDLWVGAPVAVQVLPILLPLLWTISNAVASTPSGHILNAMGHSKYVAVTAAGANTFVLAAMLAGGTLYGLWGVVGAKLCAMPIGFAIRAYTARRIFGLPHPVLVALKMVWPTLLGALVILPLSWQLLIGH</sequence>
<gene>
    <name evidence="6" type="ORF">A4W93_23155</name>
</gene>